<protein>
    <submittedName>
        <fullName evidence="2">Enhancer of polycomb-like protein (inferred by orthology to a C. elegans protein)</fullName>
    </submittedName>
</protein>
<dbReference type="WBParaSite" id="SVE_0455000.1">
    <property type="protein sequence ID" value="SVE_0455000.1"/>
    <property type="gene ID" value="SVE_0455000"/>
</dbReference>
<dbReference type="AlphaFoldDB" id="A0A0K0F6V4"/>
<evidence type="ECO:0000313" key="1">
    <source>
        <dbReference type="Proteomes" id="UP000035680"/>
    </source>
</evidence>
<organism evidence="1 2">
    <name type="scientific">Strongyloides venezuelensis</name>
    <name type="common">Threadworm</name>
    <dbReference type="NCBI Taxonomy" id="75913"/>
    <lineage>
        <taxon>Eukaryota</taxon>
        <taxon>Metazoa</taxon>
        <taxon>Ecdysozoa</taxon>
        <taxon>Nematoda</taxon>
        <taxon>Chromadorea</taxon>
        <taxon>Rhabditida</taxon>
        <taxon>Tylenchina</taxon>
        <taxon>Panagrolaimomorpha</taxon>
        <taxon>Strongyloidoidea</taxon>
        <taxon>Strongyloididae</taxon>
        <taxon>Strongyloides</taxon>
    </lineage>
</organism>
<dbReference type="PANTHER" id="PTHR14898">
    <property type="entry name" value="ENHANCER OF POLYCOMB"/>
    <property type="match status" value="1"/>
</dbReference>
<dbReference type="GO" id="GO:0006357">
    <property type="term" value="P:regulation of transcription by RNA polymerase II"/>
    <property type="evidence" value="ECO:0007669"/>
    <property type="project" value="InterPro"/>
</dbReference>
<reference evidence="1" key="1">
    <citation type="submission" date="2014-07" db="EMBL/GenBank/DDBJ databases">
        <authorList>
            <person name="Martin A.A"/>
            <person name="De Silva N."/>
        </authorList>
    </citation>
    <scope>NUCLEOTIDE SEQUENCE</scope>
</reference>
<dbReference type="STRING" id="75913.A0A0K0F6V4"/>
<sequence>MALPPFRARNLDPNKRVYVFMENELNDTSDALGWRYLVKLPTGMEEDEENETHIQEAINNKQAYTLGGMNDQLTTTLIPTRPTEEINNDMYASLYKVVDNKVLNEEEYIRLPIPYLFSSPVTMYDADEEDYEWLEKRPYITIDELESIIETLENESTDITLCLPGNAENRLKHMTPGIVGEVYDLWLNKRTNCNLKGLRSLMPKVKTECGKENHTSVNPYVCFRRRREKMQTRRTKKCGEINYFKMLYLRNNIKIFDKLLKKMEEREKLKRRIIDENENIFNMRLSFNLNSQSVISKENLPEKTIVDCVMKTIINDIDEYFIKVDVKGSKKNKDGNRKRSYKWGKFLNGAEYRKTGGELLFNNRYQNLAEINIEDSDLSNEEIDDEVIDGFEFKRKRGVTYHAPTSSTLKLDSSNYDDVPFHGDAYNHRNRFYPFTFSSKINGGTFTRMVRKVLGRCGQTFLEYINVDRNENLPKKLFAVHNEQFQVNFDLPSSKNVLILVCN</sequence>
<dbReference type="InterPro" id="IPR024943">
    <property type="entry name" value="Enhancer_polycomb"/>
</dbReference>
<name>A0A0K0F6V4_STRVS</name>
<proteinExistence type="predicted"/>
<dbReference type="Proteomes" id="UP000035680">
    <property type="component" value="Unassembled WGS sequence"/>
</dbReference>
<dbReference type="GO" id="GO:0035267">
    <property type="term" value="C:NuA4 histone acetyltransferase complex"/>
    <property type="evidence" value="ECO:0007669"/>
    <property type="project" value="InterPro"/>
</dbReference>
<keyword evidence="1" id="KW-1185">Reference proteome</keyword>
<accession>A0A0K0F6V4</accession>
<evidence type="ECO:0000313" key="2">
    <source>
        <dbReference type="WBParaSite" id="SVE_0455000.1"/>
    </source>
</evidence>
<reference evidence="2" key="2">
    <citation type="submission" date="2015-08" db="UniProtKB">
        <authorList>
            <consortium name="WormBaseParasite"/>
        </authorList>
    </citation>
    <scope>IDENTIFICATION</scope>
</reference>